<organism evidence="2 3">
    <name type="scientific">Labilibaculum filiforme</name>
    <dbReference type="NCBI Taxonomy" id="1940526"/>
    <lineage>
        <taxon>Bacteria</taxon>
        <taxon>Pseudomonadati</taxon>
        <taxon>Bacteroidota</taxon>
        <taxon>Bacteroidia</taxon>
        <taxon>Marinilabiliales</taxon>
        <taxon>Marinifilaceae</taxon>
        <taxon>Labilibaculum</taxon>
    </lineage>
</organism>
<protein>
    <recommendedName>
        <fullName evidence="1">Fe/B12 periplasmic-binding domain-containing protein</fullName>
    </recommendedName>
</protein>
<dbReference type="PROSITE" id="PS50983">
    <property type="entry name" value="FE_B12_PBP"/>
    <property type="match status" value="1"/>
</dbReference>
<dbReference type="InterPro" id="IPR002491">
    <property type="entry name" value="ABC_transptr_periplasmic_BD"/>
</dbReference>
<dbReference type="GO" id="GO:0071281">
    <property type="term" value="P:cellular response to iron ion"/>
    <property type="evidence" value="ECO:0007669"/>
    <property type="project" value="TreeGrafter"/>
</dbReference>
<dbReference type="Gene3D" id="3.40.50.1980">
    <property type="entry name" value="Nitrogenase molybdenum iron protein domain"/>
    <property type="match status" value="2"/>
</dbReference>
<sequence length="394" mass="44891">MKQILLILFVIVLSGGCNNYKRKEVHRQDVSAQIRMKKEKFDFSFTPQVKHAKGFSIEVKNGFKEITVYNPWKKDIVLKKYILISQECEVPDDIPENVFYVKTPVKSVALFSNSHIGSFAELGLLDKIVGLTRANRIYNNNLQSRFNKGSLPNLGGAHNTNLDIEKIVELAPELIILSALNEVKAGETHLNKIGFNMAYALNWMESTPLGRAEWIKFIAAFFNKDLEANNFFENVESRYVKLQKMAGKLEKKSSVVMGWSYSGVWYVPGGRNYMVNYLRDAGANYFLLADTTRGSIPMSVESVMDHCSEADIWLSPGQSKSLKEIENADHIYTQFKAYRNGDVYNIYKLLSLSGGSDWWETAPIRPDLVLKDLIKVFHPEILPQDTTYFISKLQ</sequence>
<dbReference type="PANTHER" id="PTHR30535:SF34">
    <property type="entry name" value="MOLYBDATE-BINDING PROTEIN MOLA"/>
    <property type="match status" value="1"/>
</dbReference>
<dbReference type="SUPFAM" id="SSF53807">
    <property type="entry name" value="Helical backbone' metal receptor"/>
    <property type="match status" value="1"/>
</dbReference>
<dbReference type="Pfam" id="PF01497">
    <property type="entry name" value="Peripla_BP_2"/>
    <property type="match status" value="1"/>
</dbReference>
<evidence type="ECO:0000259" key="1">
    <source>
        <dbReference type="PROSITE" id="PS50983"/>
    </source>
</evidence>
<dbReference type="EMBL" id="MVDD01000011">
    <property type="protein sequence ID" value="PKQ61812.1"/>
    <property type="molecule type" value="Genomic_DNA"/>
</dbReference>
<name>A0A2N3HUT0_9BACT</name>
<proteinExistence type="predicted"/>
<dbReference type="PANTHER" id="PTHR30535">
    <property type="entry name" value="VITAMIN B12-BINDING PROTEIN"/>
    <property type="match status" value="1"/>
</dbReference>
<dbReference type="Proteomes" id="UP000233535">
    <property type="component" value="Unassembled WGS sequence"/>
</dbReference>
<evidence type="ECO:0000313" key="2">
    <source>
        <dbReference type="EMBL" id="PKQ61812.1"/>
    </source>
</evidence>
<dbReference type="AlphaFoldDB" id="A0A2N3HUT0"/>
<dbReference type="RefSeq" id="WP_101262150.1">
    <property type="nucleotide sequence ID" value="NZ_MVDD01000011.1"/>
</dbReference>
<comment type="caution">
    <text evidence="2">The sequence shown here is derived from an EMBL/GenBank/DDBJ whole genome shotgun (WGS) entry which is preliminary data.</text>
</comment>
<dbReference type="OrthoDB" id="9812528at2"/>
<keyword evidence="3" id="KW-1185">Reference proteome</keyword>
<dbReference type="PROSITE" id="PS51257">
    <property type="entry name" value="PROKAR_LIPOPROTEIN"/>
    <property type="match status" value="1"/>
</dbReference>
<evidence type="ECO:0000313" key="3">
    <source>
        <dbReference type="Proteomes" id="UP000233535"/>
    </source>
</evidence>
<feature type="domain" description="Fe/B12 periplasmic-binding" evidence="1">
    <location>
        <begin position="107"/>
        <end position="381"/>
    </location>
</feature>
<accession>A0A2N3HUT0</accession>
<reference evidence="2 3" key="1">
    <citation type="journal article" date="2017" name="Front. Microbiol.">
        <title>Labilibaculum manganireducens gen. nov., sp. nov. and Labilibaculum filiforme sp. nov., Novel Bacteroidetes Isolated from Subsurface Sediments of the Baltic Sea.</title>
        <authorList>
            <person name="Vandieken V."/>
            <person name="Marshall I.P."/>
            <person name="Niemann H."/>
            <person name="Engelen B."/>
            <person name="Cypionka H."/>
        </authorList>
    </citation>
    <scope>NUCLEOTIDE SEQUENCE [LARGE SCALE GENOMIC DNA]</scope>
    <source>
        <strain evidence="2 3">59.16B</strain>
    </source>
</reference>
<dbReference type="InterPro" id="IPR050902">
    <property type="entry name" value="ABC_Transporter_SBP"/>
</dbReference>
<gene>
    <name evidence="2" type="ORF">BZG02_14390</name>
</gene>